<dbReference type="HAMAP" id="MF_00983">
    <property type="entry name" value="PriA"/>
    <property type="match status" value="1"/>
</dbReference>
<sequence>MSEPLFAAEPALVPQPGELRLSGGVTPAETDPVASVLVESAVPHLAREFDYAVPAELDAHCRPGVRARVRFAGKLTTGYVIARKPDTDFLGELSPVQRVVSPVPVLGPETLQLCRAVADRYAGTLPDVVRLAIPARHAAAEKRMLSHDLESEATTARDFAATAPLPDTRPEPVLPAFDEFTRALQDWLGPAEGGLPGPRAVMTVLPAGQPGSGWAGYASAAAAAVLRHGRSVLVLVPDHRDLLEAERVFSALDGAGTSVAAEQGPQARCTAFLSGLYGTARLIVGTRAAAFQPMKDLGMIIVFDDAHDSYQEQRAPYPHAREVALTRTALSGCALLMLSYSRSPEAQRLVESGWAGDVRAPRDLLRQAAPLAAPVDRPGQVGRIPEDVFRAIRAALGREKPRAGQEPPSPGPVLISVPRAGYIPVLSCARCRTRILCPDCGEPVSQRSPHAPMKCPAGHELRRFSCPECGSRRVRSAVIGVDRTHEELGRAFPGTRVLRSWGDHILHRIDPGPGIVVATTGAEPLVDGGYRAAVVLDADSALARPGLRAVEETVSAWFRIGGLVAGAAEGGRLLLVGQNPLIARVMTRWDPEGFAGAELAERAELLLPPAGRQAVLTGEKRDLDDVLARLDPPAEVLVRGPVGEPPSLTLRFPHRAAPGITRRLAEITAERSARRAGEPVYVRVDARDG</sequence>
<dbReference type="GO" id="GO:0006310">
    <property type="term" value="P:DNA recombination"/>
    <property type="evidence" value="ECO:0007669"/>
    <property type="project" value="InterPro"/>
</dbReference>
<dbReference type="GO" id="GO:0006269">
    <property type="term" value="P:DNA replication, synthesis of primer"/>
    <property type="evidence" value="ECO:0007669"/>
    <property type="project" value="UniProtKB-KW"/>
</dbReference>
<evidence type="ECO:0000256" key="3">
    <source>
        <dbReference type="ARBA" id="ARBA00022723"/>
    </source>
</evidence>
<comment type="caution">
    <text evidence="8">As this protein does not have any detectable helicase domains, it probably does not have helicase activity.</text>
</comment>
<keyword evidence="4 8" id="KW-0547">Nucleotide-binding</keyword>
<dbReference type="GO" id="GO:1990077">
    <property type="term" value="C:primosome complex"/>
    <property type="evidence" value="ECO:0007669"/>
    <property type="project" value="UniProtKB-UniRule"/>
</dbReference>
<gene>
    <name evidence="8 10" type="primary">priA</name>
    <name evidence="10" type="ORF">GCM10011333_21150</name>
</gene>
<evidence type="ECO:0000313" key="10">
    <source>
        <dbReference type="EMBL" id="GGA17791.1"/>
    </source>
</evidence>
<reference evidence="10" key="1">
    <citation type="journal article" date="2014" name="Int. J. Syst. Evol. Microbiol.">
        <title>Complete genome sequence of Corynebacterium casei LMG S-19264T (=DSM 44701T), isolated from a smear-ripened cheese.</title>
        <authorList>
            <consortium name="US DOE Joint Genome Institute (JGI-PGF)"/>
            <person name="Walter F."/>
            <person name="Albersmeier A."/>
            <person name="Kalinowski J."/>
            <person name="Ruckert C."/>
        </authorList>
    </citation>
    <scope>NUCLEOTIDE SEQUENCE</scope>
    <source>
        <strain evidence="10">CGMCC 1.12785</strain>
    </source>
</reference>
<dbReference type="GO" id="GO:0003677">
    <property type="term" value="F:DNA binding"/>
    <property type="evidence" value="ECO:0007669"/>
    <property type="project" value="UniProtKB-UniRule"/>
</dbReference>
<keyword evidence="11" id="KW-1185">Reference proteome</keyword>
<protein>
    <recommendedName>
        <fullName evidence="8">Probable replication restart protein PriA</fullName>
    </recommendedName>
    <alternativeName>
        <fullName evidence="8">Putative ATP-dependent DNA helicase PriA</fullName>
    </alternativeName>
</protein>
<comment type="caution">
    <text evidence="10">The sequence shown here is derived from an EMBL/GenBank/DDBJ whole genome shotgun (WGS) entry which is preliminary data.</text>
</comment>
<dbReference type="GO" id="GO:0043138">
    <property type="term" value="F:3'-5' DNA helicase activity"/>
    <property type="evidence" value="ECO:0007669"/>
    <property type="project" value="TreeGrafter"/>
</dbReference>
<evidence type="ECO:0000256" key="4">
    <source>
        <dbReference type="ARBA" id="ARBA00022741"/>
    </source>
</evidence>
<dbReference type="InterPro" id="IPR041222">
    <property type="entry name" value="PriA_3primeBD"/>
</dbReference>
<evidence type="ECO:0000256" key="6">
    <source>
        <dbReference type="ARBA" id="ARBA00022840"/>
    </source>
</evidence>
<accession>A0A8J2XLF9</accession>
<evidence type="ECO:0000313" key="11">
    <source>
        <dbReference type="Proteomes" id="UP000616114"/>
    </source>
</evidence>
<feature type="binding site" evidence="8">
    <location>
        <position position="466"/>
    </location>
    <ligand>
        <name>Zn(2+)</name>
        <dbReference type="ChEBI" id="CHEBI:29105"/>
        <label>1</label>
    </ligand>
</feature>
<dbReference type="Pfam" id="PF17764">
    <property type="entry name" value="PriA_3primeBD"/>
    <property type="match status" value="1"/>
</dbReference>
<feature type="binding site" evidence="8">
    <location>
        <position position="469"/>
    </location>
    <ligand>
        <name>Zn(2+)</name>
        <dbReference type="ChEBI" id="CHEBI:29105"/>
        <label>1</label>
    </ligand>
</feature>
<proteinExistence type="inferred from homology"/>
<feature type="domain" description="Primosomal protein N' 3' DNA-binding" evidence="9">
    <location>
        <begin position="36"/>
        <end position="134"/>
    </location>
</feature>
<evidence type="ECO:0000256" key="5">
    <source>
        <dbReference type="ARBA" id="ARBA00022833"/>
    </source>
</evidence>
<dbReference type="InterPro" id="IPR005259">
    <property type="entry name" value="PriA"/>
</dbReference>
<dbReference type="Gene3D" id="3.40.50.300">
    <property type="entry name" value="P-loop containing nucleotide triphosphate hydrolases"/>
    <property type="match status" value="1"/>
</dbReference>
<evidence type="ECO:0000256" key="8">
    <source>
        <dbReference type="HAMAP-Rule" id="MF_00983"/>
    </source>
</evidence>
<dbReference type="GO" id="GO:0006302">
    <property type="term" value="P:double-strand break repair"/>
    <property type="evidence" value="ECO:0007669"/>
    <property type="project" value="InterPro"/>
</dbReference>
<keyword evidence="2 8" id="KW-0235">DNA replication</keyword>
<feature type="binding site" evidence="8">
    <location>
        <position position="455"/>
    </location>
    <ligand>
        <name>Zn(2+)</name>
        <dbReference type="ChEBI" id="CHEBI:29105"/>
        <label>2</label>
    </ligand>
</feature>
<comment type="caution">
    <text evidence="8">Lacks conserved residue(s) required for the propagation of feature annotation.</text>
</comment>
<feature type="binding site" evidence="8">
    <location>
        <position position="440"/>
    </location>
    <ligand>
        <name>Zn(2+)</name>
        <dbReference type="ChEBI" id="CHEBI:29105"/>
        <label>2</label>
    </ligand>
</feature>
<keyword evidence="6 8" id="KW-0067">ATP-binding</keyword>
<dbReference type="EMBL" id="BMFY01000008">
    <property type="protein sequence ID" value="GGA17791.1"/>
    <property type="molecule type" value="Genomic_DNA"/>
</dbReference>
<dbReference type="RefSeq" id="WP_188550849.1">
    <property type="nucleotide sequence ID" value="NZ_BMFY01000008.1"/>
</dbReference>
<dbReference type="PANTHER" id="PTHR30580:SF0">
    <property type="entry name" value="PRIMOSOMAL PROTEIN N"/>
    <property type="match status" value="1"/>
</dbReference>
<evidence type="ECO:0000256" key="7">
    <source>
        <dbReference type="ARBA" id="ARBA00023125"/>
    </source>
</evidence>
<evidence type="ECO:0000256" key="2">
    <source>
        <dbReference type="ARBA" id="ARBA00022705"/>
    </source>
</evidence>
<evidence type="ECO:0000256" key="1">
    <source>
        <dbReference type="ARBA" id="ARBA00022515"/>
    </source>
</evidence>
<dbReference type="GO" id="GO:0008270">
    <property type="term" value="F:zinc ion binding"/>
    <property type="evidence" value="ECO:0007669"/>
    <property type="project" value="UniProtKB-UniRule"/>
</dbReference>
<dbReference type="AlphaFoldDB" id="A0A8J2XLF9"/>
<reference evidence="10" key="2">
    <citation type="submission" date="2020-09" db="EMBL/GenBank/DDBJ databases">
        <authorList>
            <person name="Sun Q."/>
            <person name="Zhou Y."/>
        </authorList>
    </citation>
    <scope>NUCLEOTIDE SEQUENCE</scope>
    <source>
        <strain evidence="10">CGMCC 1.12785</strain>
    </source>
</reference>
<feature type="binding site" evidence="8">
    <location>
        <position position="437"/>
    </location>
    <ligand>
        <name>Zn(2+)</name>
        <dbReference type="ChEBI" id="CHEBI:29105"/>
        <label>2</label>
    </ligand>
</feature>
<dbReference type="GO" id="GO:0005524">
    <property type="term" value="F:ATP binding"/>
    <property type="evidence" value="ECO:0007669"/>
    <property type="project" value="UniProtKB-UniRule"/>
</dbReference>
<dbReference type="InterPro" id="IPR042115">
    <property type="entry name" value="PriA_3primeBD_sf"/>
</dbReference>
<keyword evidence="1 8" id="KW-0639">Primosome</keyword>
<evidence type="ECO:0000259" key="9">
    <source>
        <dbReference type="Pfam" id="PF17764"/>
    </source>
</evidence>
<keyword evidence="7 8" id="KW-0238">DNA-binding</keyword>
<organism evidence="10 11">
    <name type="scientific">Sediminivirga luteola</name>
    <dbReference type="NCBI Taxonomy" id="1774748"/>
    <lineage>
        <taxon>Bacteria</taxon>
        <taxon>Bacillati</taxon>
        <taxon>Actinomycetota</taxon>
        <taxon>Actinomycetes</taxon>
        <taxon>Micrococcales</taxon>
        <taxon>Brevibacteriaceae</taxon>
        <taxon>Sediminivirga</taxon>
    </lineage>
</organism>
<keyword evidence="3 8" id="KW-0479">Metal-binding</keyword>
<comment type="cofactor">
    <cofactor evidence="8">
        <name>Zn(2+)</name>
        <dbReference type="ChEBI" id="CHEBI:29105"/>
    </cofactor>
    <text evidence="8">Binds 2 zinc ions per subunit.</text>
</comment>
<dbReference type="InterPro" id="IPR027417">
    <property type="entry name" value="P-loop_NTPase"/>
</dbReference>
<feature type="binding site" evidence="8">
    <location>
        <position position="431"/>
    </location>
    <ligand>
        <name>Zn(2+)</name>
        <dbReference type="ChEBI" id="CHEBI:29105"/>
        <label>1</label>
    </ligand>
</feature>
<comment type="subunit">
    <text evidence="8">Component of the replication restart primosome.</text>
</comment>
<feature type="binding site" evidence="8">
    <location>
        <position position="428"/>
    </location>
    <ligand>
        <name>Zn(2+)</name>
        <dbReference type="ChEBI" id="CHEBI:29105"/>
        <label>1</label>
    </ligand>
</feature>
<comment type="similarity">
    <text evidence="8">Belongs to the helicase family. PriA subfamily.</text>
</comment>
<comment type="function">
    <text evidence="8">Initiates the restart of stalled replication forks, which reloads the replicative helicase on sites other than the origin of replication. Recognizes and binds to abandoned replication forks and remodels them to uncover a helicase loading site. Promotes assembly of the primosome at these replication forks.</text>
</comment>
<keyword evidence="5 8" id="KW-0862">Zinc</keyword>
<dbReference type="PANTHER" id="PTHR30580">
    <property type="entry name" value="PRIMOSOMAL PROTEIN N"/>
    <property type="match status" value="1"/>
</dbReference>
<dbReference type="Proteomes" id="UP000616114">
    <property type="component" value="Unassembled WGS sequence"/>
</dbReference>
<dbReference type="GO" id="GO:0006270">
    <property type="term" value="P:DNA replication initiation"/>
    <property type="evidence" value="ECO:0007669"/>
    <property type="project" value="TreeGrafter"/>
</dbReference>
<dbReference type="Gene3D" id="3.40.1440.60">
    <property type="entry name" value="PriA, 3(prime) DNA-binding domain"/>
    <property type="match status" value="1"/>
</dbReference>
<name>A0A8J2XLF9_9MICO</name>